<sequence>MGRKPEDYARLLASALCKLHAAECQGASPLISEDSVRVISETIAAAMEDARKIHIEQELAAMRERRERIRLHS</sequence>
<comment type="caution">
    <text evidence="1">The sequence shown here is derived from an EMBL/GenBank/DDBJ whole genome shotgun (WGS) entry which is preliminary data.</text>
</comment>
<dbReference type="RefSeq" id="WP_133032798.1">
    <property type="nucleotide sequence ID" value="NZ_BAABEI010000012.1"/>
</dbReference>
<dbReference type="AlphaFoldDB" id="A0A4R2D3V9"/>
<reference evidence="1 2" key="1">
    <citation type="submission" date="2019-03" db="EMBL/GenBank/DDBJ databases">
        <title>Genomic Encyclopedia of Type Strains, Phase IV (KMG-IV): sequencing the most valuable type-strain genomes for metagenomic binning, comparative biology and taxonomic classification.</title>
        <authorList>
            <person name="Goeker M."/>
        </authorList>
    </citation>
    <scope>NUCLEOTIDE SEQUENCE [LARGE SCALE GENOMIC DNA]</scope>
    <source>
        <strain evidence="1 2">DSM 18401</strain>
    </source>
</reference>
<organism evidence="1 2">
    <name type="scientific">Shinella granuli</name>
    <dbReference type="NCBI Taxonomy" id="323621"/>
    <lineage>
        <taxon>Bacteria</taxon>
        <taxon>Pseudomonadati</taxon>
        <taxon>Pseudomonadota</taxon>
        <taxon>Alphaproteobacteria</taxon>
        <taxon>Hyphomicrobiales</taxon>
        <taxon>Rhizobiaceae</taxon>
        <taxon>Shinella</taxon>
    </lineage>
</organism>
<keyword evidence="2" id="KW-1185">Reference proteome</keyword>
<gene>
    <name evidence="1" type="ORF">EV665_101258</name>
</gene>
<evidence type="ECO:0000313" key="2">
    <source>
        <dbReference type="Proteomes" id="UP000295351"/>
    </source>
</evidence>
<name>A0A4R2D3V9_SHIGR</name>
<accession>A0A4R2D3V9</accession>
<protein>
    <submittedName>
        <fullName evidence="1">Uncharacterized protein</fullName>
    </submittedName>
</protein>
<dbReference type="EMBL" id="SLVX01000001">
    <property type="protein sequence ID" value="TCN48523.1"/>
    <property type="molecule type" value="Genomic_DNA"/>
</dbReference>
<dbReference type="Proteomes" id="UP000295351">
    <property type="component" value="Unassembled WGS sequence"/>
</dbReference>
<evidence type="ECO:0000313" key="1">
    <source>
        <dbReference type="EMBL" id="TCN48523.1"/>
    </source>
</evidence>
<proteinExistence type="predicted"/>